<proteinExistence type="predicted"/>
<accession>T0KXH2</accession>
<evidence type="ECO:0000259" key="1">
    <source>
        <dbReference type="PROSITE" id="PS50010"/>
    </source>
</evidence>
<dbReference type="AlphaFoldDB" id="T0KXH2"/>
<sequence length="571" mass="68186">MPDNRKRLEALDEMYQSERQYLKDMVLWDSEFRKRILNFPFFSLKTKYDICDAIFVNMYEIRDLHQKIFNLMKEKNMKVKVAMEKNVYNNIENGNNSINNVYNRFESGKDMYNNSNIENVYTRENKDDNKNNSNIENVNIKNNTINSDNKDDNNKDNIKDNINNIINNDDEFCIDKTQYNNPEVLKLEYASIFENKKYISRFILKIQFKKGLQEFLVEHKIEYLGTRNFLYRPSTKLSRASLLLKAILKHETNPELRSKYEKTINNIKLTTEKIDQIFSIYSGQFRIYRLTQVLFYNENIKNQQSLALCQKNRVLMKEGEVIFKYDVISSPLLVKIYIFDNSVIFCKICHDQFSSQEILFNPIFASRILVFTENLGFYNYEQDLIDYTPLFILDTTDNKVRTIYFRDDDTRLLYYKIFKTIIYKSKRQLNRQIKLTKLNFNLNSEITGACFSNDPVDEEIFDMPKDIELSSSEEIEDIDISNIPSDEFIYETASNLFKKDEIKRAIEEYSLQNRNRINNFHRSRFKSFGIQNESSSSEIEFDDAEEIRIRRNWIQKYVLVQKCLIVSCRTN</sequence>
<dbReference type="SUPFAM" id="SSF48065">
    <property type="entry name" value="DBL homology domain (DH-domain)"/>
    <property type="match status" value="1"/>
</dbReference>
<keyword evidence="3" id="KW-1185">Reference proteome</keyword>
<organism evidence="2 3">
    <name type="scientific">Vairimorpha apis BRL 01</name>
    <dbReference type="NCBI Taxonomy" id="1037528"/>
    <lineage>
        <taxon>Eukaryota</taxon>
        <taxon>Fungi</taxon>
        <taxon>Fungi incertae sedis</taxon>
        <taxon>Microsporidia</taxon>
        <taxon>Nosematidae</taxon>
        <taxon>Vairimorpha</taxon>
    </lineage>
</organism>
<dbReference type="VEuPathDB" id="MicrosporidiaDB:NAPIS_ORF02315"/>
<dbReference type="PANTHER" id="PTHR46572:SF1">
    <property type="entry name" value="RHO1 GUANINE NUCLEOTIDE EXCHANGE FACTOR TUS1"/>
    <property type="match status" value="1"/>
</dbReference>
<feature type="domain" description="DH" evidence="1">
    <location>
        <begin position="6"/>
        <end position="277"/>
    </location>
</feature>
<dbReference type="InterPro" id="IPR035899">
    <property type="entry name" value="DBL_dom_sf"/>
</dbReference>
<dbReference type="PROSITE" id="PS50010">
    <property type="entry name" value="DH_2"/>
    <property type="match status" value="1"/>
</dbReference>
<dbReference type="InterPro" id="IPR000219">
    <property type="entry name" value="DH_dom"/>
</dbReference>
<evidence type="ECO:0000313" key="3">
    <source>
        <dbReference type="Proteomes" id="UP000053780"/>
    </source>
</evidence>
<dbReference type="InterPro" id="IPR052233">
    <property type="entry name" value="Rho-type_GEFs"/>
</dbReference>
<dbReference type="EMBL" id="KE647331">
    <property type="protein sequence ID" value="EQB60087.1"/>
    <property type="molecule type" value="Genomic_DNA"/>
</dbReference>
<dbReference type="GO" id="GO:0005085">
    <property type="term" value="F:guanyl-nucleotide exchange factor activity"/>
    <property type="evidence" value="ECO:0007669"/>
    <property type="project" value="InterPro"/>
</dbReference>
<dbReference type="PANTHER" id="PTHR46572">
    <property type="entry name" value="RHO1 GDP-GTP EXCHANGE PROTEIN 1-RELATED"/>
    <property type="match status" value="1"/>
</dbReference>
<name>T0KXH2_9MICR</name>
<dbReference type="Gene3D" id="1.20.900.10">
    <property type="entry name" value="Dbl homology (DH) domain"/>
    <property type="match status" value="1"/>
</dbReference>
<gene>
    <name evidence="2" type="ORF">NAPIS_ORF02315</name>
</gene>
<dbReference type="OrthoDB" id="2272012at2759"/>
<reference evidence="2 3" key="1">
    <citation type="journal article" date="2013" name="BMC Genomics">
        <title>Genome sequencing and comparative genomics of honey bee microsporidia, Nosema apis reveal novel insights into host-parasite interactions.</title>
        <authorList>
            <person name="Chen Yp."/>
            <person name="Pettis J.S."/>
            <person name="Zhao Y."/>
            <person name="Liu X."/>
            <person name="Tallon L.J."/>
            <person name="Sadzewicz L.D."/>
            <person name="Li R."/>
            <person name="Zheng H."/>
            <person name="Huang S."/>
            <person name="Zhang X."/>
            <person name="Hamilton M.C."/>
            <person name="Pernal S.F."/>
            <person name="Melathopoulos A.P."/>
            <person name="Yan X."/>
            <person name="Evans J.D."/>
        </authorList>
    </citation>
    <scope>NUCLEOTIDE SEQUENCE [LARGE SCALE GENOMIC DNA]</scope>
    <source>
        <strain evidence="2 3">BRL 01</strain>
    </source>
</reference>
<protein>
    <submittedName>
        <fullName evidence="2">Rho rac cdc42-like gtpases guanine nucleotide exchange factor</fullName>
    </submittedName>
</protein>
<evidence type="ECO:0000313" key="2">
    <source>
        <dbReference type="EMBL" id="EQB60087.1"/>
    </source>
</evidence>
<dbReference type="Proteomes" id="UP000053780">
    <property type="component" value="Unassembled WGS sequence"/>
</dbReference>
<dbReference type="HOGENOM" id="CLU_018585_0_0_1"/>